<dbReference type="STRING" id="151549.A0A4C1UD69"/>
<dbReference type="PANTHER" id="PTHR47027:SF8">
    <property type="entry name" value="RIBONUCLEASE H"/>
    <property type="match status" value="1"/>
</dbReference>
<organism evidence="2 3">
    <name type="scientific">Eumeta variegata</name>
    <name type="common">Bagworm moth</name>
    <name type="synonym">Eumeta japonica</name>
    <dbReference type="NCBI Taxonomy" id="151549"/>
    <lineage>
        <taxon>Eukaryota</taxon>
        <taxon>Metazoa</taxon>
        <taxon>Ecdysozoa</taxon>
        <taxon>Arthropoda</taxon>
        <taxon>Hexapoda</taxon>
        <taxon>Insecta</taxon>
        <taxon>Pterygota</taxon>
        <taxon>Neoptera</taxon>
        <taxon>Endopterygota</taxon>
        <taxon>Lepidoptera</taxon>
        <taxon>Glossata</taxon>
        <taxon>Ditrysia</taxon>
        <taxon>Tineoidea</taxon>
        <taxon>Psychidae</taxon>
        <taxon>Oiketicinae</taxon>
        <taxon>Eumeta</taxon>
    </lineage>
</organism>
<reference evidence="2 3" key="1">
    <citation type="journal article" date="2019" name="Commun. Biol.">
        <title>The bagworm genome reveals a unique fibroin gene that provides high tensile strength.</title>
        <authorList>
            <person name="Kono N."/>
            <person name="Nakamura H."/>
            <person name="Ohtoshi R."/>
            <person name="Tomita M."/>
            <person name="Numata K."/>
            <person name="Arakawa K."/>
        </authorList>
    </citation>
    <scope>NUCLEOTIDE SEQUENCE [LARGE SCALE GENOMIC DNA]</scope>
</reference>
<keyword evidence="3" id="KW-1185">Reference proteome</keyword>
<keyword evidence="2" id="KW-0255">Endonuclease</keyword>
<dbReference type="GO" id="GO:0071897">
    <property type="term" value="P:DNA biosynthetic process"/>
    <property type="evidence" value="ECO:0007669"/>
    <property type="project" value="UniProtKB-ARBA"/>
</dbReference>
<dbReference type="EMBL" id="BGZK01000154">
    <property type="protein sequence ID" value="GBP23912.1"/>
    <property type="molecule type" value="Genomic_DNA"/>
</dbReference>
<gene>
    <name evidence="2" type="primary">pol</name>
    <name evidence="2" type="ORF">EVAR_86289_1</name>
</gene>
<evidence type="ECO:0000259" key="1">
    <source>
        <dbReference type="PROSITE" id="PS50878"/>
    </source>
</evidence>
<dbReference type="OrthoDB" id="410104at2759"/>
<evidence type="ECO:0000313" key="2">
    <source>
        <dbReference type="EMBL" id="GBP23912.1"/>
    </source>
</evidence>
<dbReference type="PANTHER" id="PTHR47027">
    <property type="entry name" value="REVERSE TRANSCRIPTASE DOMAIN-CONTAINING PROTEIN"/>
    <property type="match status" value="1"/>
</dbReference>
<dbReference type="SUPFAM" id="SSF56672">
    <property type="entry name" value="DNA/RNA polymerases"/>
    <property type="match status" value="1"/>
</dbReference>
<protein>
    <submittedName>
        <fullName evidence="2">Retrovirus-related Pol polyprotein from type-2 retrotransposable element R2DM Endonuclease</fullName>
    </submittedName>
</protein>
<evidence type="ECO:0000313" key="3">
    <source>
        <dbReference type="Proteomes" id="UP000299102"/>
    </source>
</evidence>
<accession>A0A4C1UD69</accession>
<dbReference type="AlphaFoldDB" id="A0A4C1UD69"/>
<sequence>MNIIKNTIRALAYNKAFDSLEHDYIWEELRSQGVQEKYIRILMNVFSKSTAQIRLETTGEEFPIEKGVRQGDPVSPKLFSAALEMIFRNLDWNENGLNINGENLNHLRFADDLILFSKCPIKLEQMLQQLSNFKVL</sequence>
<dbReference type="PROSITE" id="PS50878">
    <property type="entry name" value="RT_POL"/>
    <property type="match status" value="1"/>
</dbReference>
<comment type="caution">
    <text evidence="2">The sequence shown here is derived from an EMBL/GenBank/DDBJ whole genome shotgun (WGS) entry which is preliminary data.</text>
</comment>
<dbReference type="InterPro" id="IPR043502">
    <property type="entry name" value="DNA/RNA_pol_sf"/>
</dbReference>
<dbReference type="InterPro" id="IPR000477">
    <property type="entry name" value="RT_dom"/>
</dbReference>
<keyword evidence="2" id="KW-0540">Nuclease</keyword>
<keyword evidence="2" id="KW-0378">Hydrolase</keyword>
<name>A0A4C1UD69_EUMVA</name>
<proteinExistence type="predicted"/>
<dbReference type="GO" id="GO:0004519">
    <property type="term" value="F:endonuclease activity"/>
    <property type="evidence" value="ECO:0007669"/>
    <property type="project" value="UniProtKB-KW"/>
</dbReference>
<feature type="domain" description="Reverse transcriptase" evidence="1">
    <location>
        <begin position="1"/>
        <end position="136"/>
    </location>
</feature>
<dbReference type="Proteomes" id="UP000299102">
    <property type="component" value="Unassembled WGS sequence"/>
</dbReference>
<dbReference type="Pfam" id="PF00078">
    <property type="entry name" value="RVT_1"/>
    <property type="match status" value="1"/>
</dbReference>